<accession>A0ABX8AWZ6</accession>
<sequence>MTGTADQKRLLNVQNLIWIFTALFSAGVSWATMSGDIKDNGKEILRLSKQISQDRMFLERLEQETEADRLKLVRSLSDMQADIRYMRESITRIDKRTETQAVRRE</sequence>
<protein>
    <submittedName>
        <fullName evidence="2">Uncharacterized protein</fullName>
    </submittedName>
</protein>
<evidence type="ECO:0000313" key="3">
    <source>
        <dbReference type="Proteomes" id="UP000680706"/>
    </source>
</evidence>
<evidence type="ECO:0000313" key="2">
    <source>
        <dbReference type="EMBL" id="QUS59187.1"/>
    </source>
</evidence>
<proteinExistence type="predicted"/>
<gene>
    <name evidence="2" type="ORF">KGB56_26950</name>
</gene>
<keyword evidence="1" id="KW-0472">Membrane</keyword>
<keyword evidence="2" id="KW-0614">Plasmid</keyword>
<dbReference type="RefSeq" id="WP_143508290.1">
    <property type="nucleotide sequence ID" value="NZ_CP074131.1"/>
</dbReference>
<evidence type="ECO:0000256" key="1">
    <source>
        <dbReference type="SAM" id="Phobius"/>
    </source>
</evidence>
<reference evidence="2 3" key="1">
    <citation type="journal article" date="2021" name="Angew. Chem. Int. Ed. Engl.">
        <title>A novel family of nonribosomal peptides modulate collective behavior in Pseudovibrio bacteria isolated from marine sponges.</title>
        <authorList>
            <person name="Ioca L.P."/>
            <person name="Dai Y."/>
            <person name="Kunakom S."/>
            <person name="Diaz-Espinosa J."/>
            <person name="Krunic A."/>
            <person name="Crnkovic C.M."/>
            <person name="Orjala J."/>
            <person name="Sanchez L.M."/>
            <person name="Ferreira A.G."/>
            <person name="Berlinck R.G.S."/>
            <person name="Eustaquio A.S."/>
        </authorList>
    </citation>
    <scope>NUCLEOTIDE SEQUENCE [LARGE SCALE GENOMIC DNA]</scope>
    <source>
        <strain evidence="2 3">Ab134</strain>
        <plasmid evidence="2 3">pAb134-05</plasmid>
    </source>
</reference>
<keyword evidence="1" id="KW-1133">Transmembrane helix</keyword>
<keyword evidence="1" id="KW-0812">Transmembrane</keyword>
<dbReference type="Proteomes" id="UP000680706">
    <property type="component" value="Plasmid pAb134-05"/>
</dbReference>
<geneLocation type="plasmid" evidence="2 3">
    <name>pAb134-05</name>
</geneLocation>
<feature type="transmembrane region" description="Helical" evidence="1">
    <location>
        <begin position="16"/>
        <end position="33"/>
    </location>
</feature>
<keyword evidence="3" id="KW-1185">Reference proteome</keyword>
<dbReference type="EMBL" id="CP074131">
    <property type="protein sequence ID" value="QUS59187.1"/>
    <property type="molecule type" value="Genomic_DNA"/>
</dbReference>
<organism evidence="2 3">
    <name type="scientific">Pseudovibrio brasiliensis</name>
    <dbReference type="NCBI Taxonomy" id="1898042"/>
    <lineage>
        <taxon>Bacteria</taxon>
        <taxon>Pseudomonadati</taxon>
        <taxon>Pseudomonadota</taxon>
        <taxon>Alphaproteobacteria</taxon>
        <taxon>Hyphomicrobiales</taxon>
        <taxon>Stappiaceae</taxon>
        <taxon>Pseudovibrio</taxon>
    </lineage>
</organism>
<name>A0ABX8AWZ6_9HYPH</name>